<dbReference type="RefSeq" id="WP_204702210.1">
    <property type="nucleotide sequence ID" value="NZ_JAFBDQ010000013.1"/>
</dbReference>
<feature type="domain" description="UCP01524 winged helix-turn-helix" evidence="2">
    <location>
        <begin position="348"/>
        <end position="421"/>
    </location>
</feature>
<dbReference type="EMBL" id="JAFBDQ010000013">
    <property type="protein sequence ID" value="MBM7557458.1"/>
    <property type="molecule type" value="Genomic_DNA"/>
</dbReference>
<reference evidence="4" key="1">
    <citation type="submission" date="2021-01" db="EMBL/GenBank/DDBJ databases">
        <title>Genomic Encyclopedia of Type Strains, Phase IV (KMG-IV): sequencing the most valuable type-strain genomes for metagenomic binning, comparative biology and taxonomic classification.</title>
        <authorList>
            <person name="Goeker M."/>
        </authorList>
    </citation>
    <scope>NUCLEOTIDE SEQUENCE</scope>
    <source>
        <strain evidence="4">DSM 23230</strain>
    </source>
</reference>
<evidence type="ECO:0000313" key="4">
    <source>
        <dbReference type="EMBL" id="MBM7557458.1"/>
    </source>
</evidence>
<dbReference type="Gene3D" id="1.10.10.10">
    <property type="entry name" value="Winged helix-like DNA-binding domain superfamily/Winged helix DNA-binding domain"/>
    <property type="match status" value="1"/>
</dbReference>
<dbReference type="InterPro" id="IPR036388">
    <property type="entry name" value="WH-like_DNA-bd_sf"/>
</dbReference>
<dbReference type="PIRSF" id="PIRSF015244">
    <property type="entry name" value="UCP015244"/>
    <property type="match status" value="1"/>
</dbReference>
<organism evidence="4 5">
    <name type="scientific">Halanaerobacter jeridensis</name>
    <dbReference type="NCBI Taxonomy" id="706427"/>
    <lineage>
        <taxon>Bacteria</taxon>
        <taxon>Bacillati</taxon>
        <taxon>Bacillota</taxon>
        <taxon>Clostridia</taxon>
        <taxon>Halanaerobiales</taxon>
        <taxon>Halobacteroidaceae</taxon>
        <taxon>Halanaerobacter</taxon>
    </lineage>
</organism>
<dbReference type="Proteomes" id="UP000774000">
    <property type="component" value="Unassembled WGS sequence"/>
</dbReference>
<accession>A0A938XPS0</accession>
<evidence type="ECO:0000259" key="3">
    <source>
        <dbReference type="Pfam" id="PF16254"/>
    </source>
</evidence>
<dbReference type="InterPro" id="IPR012353">
    <property type="entry name" value="UCP015244"/>
</dbReference>
<dbReference type="AlphaFoldDB" id="A0A938XPS0"/>
<feature type="domain" description="DUF4910" evidence="3">
    <location>
        <begin position="6"/>
        <end position="344"/>
    </location>
</feature>
<comment type="caution">
    <text evidence="4">The sequence shown here is derived from an EMBL/GenBank/DDBJ whole genome shotgun (WGS) entry which is preliminary data.</text>
</comment>
<keyword evidence="5" id="KW-1185">Reference proteome</keyword>
<evidence type="ECO:0000259" key="1">
    <source>
        <dbReference type="Pfam" id="PF09940"/>
    </source>
</evidence>
<dbReference type="Pfam" id="PF16221">
    <property type="entry name" value="HTH_47"/>
    <property type="match status" value="1"/>
</dbReference>
<gene>
    <name evidence="4" type="ORF">JOC47_002324</name>
</gene>
<evidence type="ECO:0000313" key="5">
    <source>
        <dbReference type="Proteomes" id="UP000774000"/>
    </source>
</evidence>
<dbReference type="GO" id="GO:0004177">
    <property type="term" value="F:aminopeptidase activity"/>
    <property type="evidence" value="ECO:0007669"/>
    <property type="project" value="UniProtKB-KW"/>
</dbReference>
<dbReference type="Pfam" id="PF09940">
    <property type="entry name" value="DUF2172"/>
    <property type="match status" value="1"/>
</dbReference>
<proteinExistence type="predicted"/>
<name>A0A938XPS0_9FIRM</name>
<sequence length="426" mass="48890">MSKIMNLLDRLFPICRSITGDGVRKTLDILDEIAPIKQKEYPTGMGCFDWTIPKEWNINDAYIKNSQGEKIVDFNESNLHVLGYSTPVHKNLSKEELMGHIYTNPEMPDAIPYLTSYYEERWGFCVEHNRLEEFEDDQYEVSIDSTLEDGYLTIGEGYIEGTSDKEILLSTYICHPSMANNELSGPIVQTYLYKYLLEKEDLKYNYRFLYLPETIGSIAYLSKNGEQLKEKLVAGYVITCIGDDAPFTYKKSRRGDTLADRAVLNVLENSNRDYEVLDWFPTGSDERQYCSLGFNLPVGSLMRSMYGTYDEYHTSLDNKDFISESALKESIKTYLDVIETMELNDTYTTDHKFCEPKLDKYGLYPTLGSQKENEDRVKEIMHLWAYADGENDIIDIANKLGVVANELDEALDKLINSGLLNPPSDK</sequence>
<dbReference type="InterPro" id="IPR032589">
    <property type="entry name" value="DUF4910"/>
</dbReference>
<feature type="domain" description="DUF2172" evidence="1">
    <location>
        <begin position="55"/>
        <end position="146"/>
    </location>
</feature>
<keyword evidence="4" id="KW-0645">Protease</keyword>
<keyword evidence="4" id="KW-0378">Hydrolase</keyword>
<dbReference type="SUPFAM" id="SSF53187">
    <property type="entry name" value="Zn-dependent exopeptidases"/>
    <property type="match status" value="1"/>
</dbReference>
<keyword evidence="4" id="KW-0031">Aminopeptidase</keyword>
<evidence type="ECO:0000259" key="2">
    <source>
        <dbReference type="Pfam" id="PF16221"/>
    </source>
</evidence>
<protein>
    <submittedName>
        <fullName evidence="4">Aminopeptidase-like protein</fullName>
    </submittedName>
</protein>
<dbReference type="InterPro" id="IPR032610">
    <property type="entry name" value="DUF2172"/>
</dbReference>
<dbReference type="InterPro" id="IPR032622">
    <property type="entry name" value="UCP01524_HTH"/>
</dbReference>
<dbReference type="Pfam" id="PF16254">
    <property type="entry name" value="DUF4910"/>
    <property type="match status" value="1"/>
</dbReference>
<dbReference type="Gene3D" id="3.50.30.90">
    <property type="match status" value="1"/>
</dbReference>
<dbReference type="Gene3D" id="3.40.630.10">
    <property type="entry name" value="Zn peptidases"/>
    <property type="match status" value="1"/>
</dbReference>